<evidence type="ECO:0000313" key="12">
    <source>
        <dbReference type="EMBL" id="MCH6265304.1"/>
    </source>
</evidence>
<proteinExistence type="inferred from homology"/>
<accession>A0A942YD48</accession>
<evidence type="ECO:0000256" key="4">
    <source>
        <dbReference type="ARBA" id="ARBA00022519"/>
    </source>
</evidence>
<comment type="similarity">
    <text evidence="8">Belongs to the TRAP transporter small permease family.</text>
</comment>
<keyword evidence="4" id="KW-0997">Cell inner membrane</keyword>
<dbReference type="EMBL" id="JAGYPE020000009">
    <property type="protein sequence ID" value="MCH6265304.1"/>
    <property type="molecule type" value="Genomic_DNA"/>
</dbReference>
<evidence type="ECO:0000259" key="10">
    <source>
        <dbReference type="Pfam" id="PF04290"/>
    </source>
</evidence>
<evidence type="ECO:0000313" key="13">
    <source>
        <dbReference type="Proteomes" id="UP000677265"/>
    </source>
</evidence>
<evidence type="ECO:0000256" key="6">
    <source>
        <dbReference type="ARBA" id="ARBA00022989"/>
    </source>
</evidence>
<keyword evidence="3" id="KW-1003">Cell membrane</keyword>
<name>A0A942YD48_9BACI</name>
<evidence type="ECO:0000313" key="11">
    <source>
        <dbReference type="EMBL" id="MBS4186009.1"/>
    </source>
</evidence>
<feature type="domain" description="Tripartite ATP-independent periplasmic transporters DctQ component" evidence="10">
    <location>
        <begin position="23"/>
        <end position="151"/>
    </location>
</feature>
<dbReference type="RefSeq" id="WP_213145811.1">
    <property type="nucleotide sequence ID" value="NZ_JAGYPE020000009.1"/>
</dbReference>
<evidence type="ECO:0000256" key="8">
    <source>
        <dbReference type="ARBA" id="ARBA00038436"/>
    </source>
</evidence>
<dbReference type="GO" id="GO:0015740">
    <property type="term" value="P:C4-dicarboxylate transport"/>
    <property type="evidence" value="ECO:0007669"/>
    <property type="project" value="TreeGrafter"/>
</dbReference>
<dbReference type="InterPro" id="IPR055348">
    <property type="entry name" value="DctQ"/>
</dbReference>
<feature type="transmembrane region" description="Helical" evidence="9">
    <location>
        <begin position="90"/>
        <end position="112"/>
    </location>
</feature>
<dbReference type="PANTHER" id="PTHR35011">
    <property type="entry name" value="2,3-DIKETO-L-GULONATE TRAP TRANSPORTER SMALL PERMEASE PROTEIN YIAM"/>
    <property type="match status" value="1"/>
</dbReference>
<sequence>MLKIYNKIDQFLAYLSSFALFIMMVLIVANAVLRFFLNKPIAGVIEFTGEYLMVFVVFLAMSFTQKNGGHVKVELIQRFFSVRVKSVFDVLVKILSAGIFLVLTYTSFLLFLRHVNQGIHSISSIAYPLAPAVLAISFGSFVMFIRLLLSIFIEKIFNNNIKTNDLEM</sequence>
<dbReference type="Pfam" id="PF04290">
    <property type="entry name" value="DctQ"/>
    <property type="match status" value="1"/>
</dbReference>
<keyword evidence="5 9" id="KW-0812">Transmembrane</keyword>
<feature type="transmembrane region" description="Helical" evidence="9">
    <location>
        <begin position="132"/>
        <end position="153"/>
    </location>
</feature>
<dbReference type="EMBL" id="JAGYPE010000006">
    <property type="protein sequence ID" value="MBS4186009.1"/>
    <property type="molecule type" value="Genomic_DNA"/>
</dbReference>
<reference evidence="11" key="1">
    <citation type="submission" date="2021-05" db="EMBL/GenBank/DDBJ databases">
        <title>Novel Bacillus species.</title>
        <authorList>
            <person name="Liu G."/>
        </authorList>
    </citation>
    <scope>NUCLEOTIDE SEQUENCE</scope>
    <source>
        <strain evidence="11 13">FJAT-50051</strain>
    </source>
</reference>
<organism evidence="11">
    <name type="scientific">Neobacillus citreus</name>
    <dbReference type="NCBI Taxonomy" id="2833578"/>
    <lineage>
        <taxon>Bacteria</taxon>
        <taxon>Bacillati</taxon>
        <taxon>Bacillota</taxon>
        <taxon>Bacilli</taxon>
        <taxon>Bacillales</taxon>
        <taxon>Bacillaceae</taxon>
        <taxon>Neobacillus</taxon>
    </lineage>
</organism>
<feature type="transmembrane region" description="Helical" evidence="9">
    <location>
        <begin position="12"/>
        <end position="35"/>
    </location>
</feature>
<dbReference type="PANTHER" id="PTHR35011:SF2">
    <property type="entry name" value="2,3-DIKETO-L-GULONATE TRAP TRANSPORTER SMALL PERMEASE PROTEIN YIAM"/>
    <property type="match status" value="1"/>
</dbReference>
<feature type="transmembrane region" description="Helical" evidence="9">
    <location>
        <begin position="41"/>
        <end position="63"/>
    </location>
</feature>
<gene>
    <name evidence="12" type="ORF">KHB02_007145</name>
    <name evidence="11" type="ORF">KHB02_31955</name>
</gene>
<dbReference type="Proteomes" id="UP000677265">
    <property type="component" value="Unassembled WGS sequence"/>
</dbReference>
<evidence type="ECO:0000256" key="7">
    <source>
        <dbReference type="ARBA" id="ARBA00023136"/>
    </source>
</evidence>
<evidence type="ECO:0000256" key="1">
    <source>
        <dbReference type="ARBA" id="ARBA00004429"/>
    </source>
</evidence>
<evidence type="ECO:0000256" key="2">
    <source>
        <dbReference type="ARBA" id="ARBA00022448"/>
    </source>
</evidence>
<keyword evidence="13" id="KW-1185">Reference proteome</keyword>
<evidence type="ECO:0000256" key="5">
    <source>
        <dbReference type="ARBA" id="ARBA00022692"/>
    </source>
</evidence>
<dbReference type="InterPro" id="IPR007387">
    <property type="entry name" value="TRAP_DctQ"/>
</dbReference>
<keyword evidence="2" id="KW-0813">Transport</keyword>
<dbReference type="GO" id="GO:0005886">
    <property type="term" value="C:plasma membrane"/>
    <property type="evidence" value="ECO:0007669"/>
    <property type="project" value="UniProtKB-SubCell"/>
</dbReference>
<protein>
    <submittedName>
        <fullName evidence="11">TRAP transporter small permease</fullName>
    </submittedName>
</protein>
<keyword evidence="7 9" id="KW-0472">Membrane</keyword>
<comment type="subcellular location">
    <subcellularLocation>
        <location evidence="1">Cell inner membrane</location>
        <topology evidence="1">Multi-pass membrane protein</topology>
    </subcellularLocation>
</comment>
<evidence type="ECO:0000256" key="3">
    <source>
        <dbReference type="ARBA" id="ARBA00022475"/>
    </source>
</evidence>
<dbReference type="GO" id="GO:0022857">
    <property type="term" value="F:transmembrane transporter activity"/>
    <property type="evidence" value="ECO:0007669"/>
    <property type="project" value="TreeGrafter"/>
</dbReference>
<keyword evidence="6 9" id="KW-1133">Transmembrane helix</keyword>
<comment type="caution">
    <text evidence="11">The sequence shown here is derived from an EMBL/GenBank/DDBJ whole genome shotgun (WGS) entry which is preliminary data.</text>
</comment>
<dbReference type="AlphaFoldDB" id="A0A942YD48"/>
<evidence type="ECO:0000256" key="9">
    <source>
        <dbReference type="SAM" id="Phobius"/>
    </source>
</evidence>